<sequence>MRISLVVAPNSVNNAPLCIKAAIIRYFTSAYYVDSNGKPQGFAIDAIT</sequence>
<gene>
    <name evidence="1" type="ORF">AsFPU1_0196</name>
</gene>
<proteinExistence type="predicted"/>
<name>A0A401IC52_APHSA</name>
<dbReference type="RefSeq" id="WP_172957392.1">
    <property type="nucleotide sequence ID" value="NZ_BDQK01000001.1"/>
</dbReference>
<comment type="caution">
    <text evidence="1">The sequence shown here is derived from an EMBL/GenBank/DDBJ whole genome shotgun (WGS) entry which is preliminary data.</text>
</comment>
<organism evidence="1 2">
    <name type="scientific">Aphanothece sacrum FPU1</name>
    <dbReference type="NCBI Taxonomy" id="1920663"/>
    <lineage>
        <taxon>Bacteria</taxon>
        <taxon>Bacillati</taxon>
        <taxon>Cyanobacteriota</taxon>
        <taxon>Cyanophyceae</taxon>
        <taxon>Oscillatoriophycideae</taxon>
        <taxon>Chroococcales</taxon>
        <taxon>Aphanothecaceae</taxon>
        <taxon>Aphanothece</taxon>
    </lineage>
</organism>
<keyword evidence="1" id="KW-0808">Transferase</keyword>
<protein>
    <submittedName>
        <fullName evidence="1">Two-component sensor histidine kinase</fullName>
    </submittedName>
</protein>
<dbReference type="GO" id="GO:0016301">
    <property type="term" value="F:kinase activity"/>
    <property type="evidence" value="ECO:0007669"/>
    <property type="project" value="UniProtKB-KW"/>
</dbReference>
<keyword evidence="1" id="KW-0418">Kinase</keyword>
<dbReference type="EMBL" id="BDQK01000001">
    <property type="protein sequence ID" value="GBF78806.1"/>
    <property type="molecule type" value="Genomic_DNA"/>
</dbReference>
<reference evidence="2" key="1">
    <citation type="submission" date="2017-05" db="EMBL/GenBank/DDBJ databases">
        <title>Physiological properties and genetic analysis related to exopolysaccharide production of fresh-water unicellular cyanobacterium Aphanothece sacrum, Suizenji Nori, that has been cultured as a food source in Japan.</title>
        <authorList>
            <person name="Kanesaki Y."/>
            <person name="Yoshikawa S."/>
            <person name="Ohki K."/>
        </authorList>
    </citation>
    <scope>NUCLEOTIDE SEQUENCE [LARGE SCALE GENOMIC DNA]</scope>
    <source>
        <strain evidence="2">FPU1</strain>
    </source>
</reference>
<accession>A0A401IC52</accession>
<evidence type="ECO:0000313" key="1">
    <source>
        <dbReference type="EMBL" id="GBF78806.1"/>
    </source>
</evidence>
<dbReference type="Proteomes" id="UP000287247">
    <property type="component" value="Unassembled WGS sequence"/>
</dbReference>
<evidence type="ECO:0000313" key="2">
    <source>
        <dbReference type="Proteomes" id="UP000287247"/>
    </source>
</evidence>
<keyword evidence="2" id="KW-1185">Reference proteome</keyword>
<dbReference type="AlphaFoldDB" id="A0A401IC52"/>